<reference evidence="12 13" key="1">
    <citation type="submission" date="2018-12" db="EMBL/GenBank/DDBJ databases">
        <title>Lysinibacillus antri sp. nov., isolated from a cave soil.</title>
        <authorList>
            <person name="Narsing Rao M.P."/>
            <person name="Zhang H."/>
            <person name="Dong Z.-Y."/>
            <person name="Niu X.-K."/>
            <person name="Zhang K."/>
            <person name="Fang B.-Z."/>
            <person name="Kang Y.-Q."/>
            <person name="Xiao M."/>
            <person name="Li W.-J."/>
        </authorList>
    </citation>
    <scope>NUCLEOTIDE SEQUENCE [LARGE SCALE GENOMIC DNA]</scope>
    <source>
        <strain evidence="12 13">SYSU K30002</strain>
    </source>
</reference>
<evidence type="ECO:0000259" key="11">
    <source>
        <dbReference type="PROSITE" id="PS50109"/>
    </source>
</evidence>
<dbReference type="CDD" id="cd00082">
    <property type="entry name" value="HisKA"/>
    <property type="match status" value="1"/>
</dbReference>
<dbReference type="SUPFAM" id="SSF55874">
    <property type="entry name" value="ATPase domain of HSP90 chaperone/DNA topoisomerase II/histidine kinase"/>
    <property type="match status" value="1"/>
</dbReference>
<dbReference type="InterPro" id="IPR005467">
    <property type="entry name" value="His_kinase_dom"/>
</dbReference>
<keyword evidence="10" id="KW-1133">Transmembrane helix</keyword>
<dbReference type="InterPro" id="IPR011623">
    <property type="entry name" value="7TMR_DISM_rcpt_extracell_dom1"/>
</dbReference>
<feature type="transmembrane region" description="Helical" evidence="10">
    <location>
        <begin position="353"/>
        <end position="375"/>
    </location>
</feature>
<keyword evidence="4" id="KW-0808">Transferase</keyword>
<dbReference type="AlphaFoldDB" id="A0A432LFU0"/>
<dbReference type="Gene3D" id="2.60.120.260">
    <property type="entry name" value="Galactose-binding domain-like"/>
    <property type="match status" value="1"/>
</dbReference>
<dbReference type="Pfam" id="PF07695">
    <property type="entry name" value="7TMR-DISM_7TM"/>
    <property type="match status" value="1"/>
</dbReference>
<dbReference type="Pfam" id="PF02518">
    <property type="entry name" value="HATPase_c"/>
    <property type="match status" value="1"/>
</dbReference>
<evidence type="ECO:0000256" key="8">
    <source>
        <dbReference type="ARBA" id="ARBA00023012"/>
    </source>
</evidence>
<keyword evidence="10" id="KW-0472">Membrane</keyword>
<sequence>MKKQWIIFMAVVVVIVIIFLPRSPVAYGSSSNAEKGVLDLSNNDGGPYKLNGKWEFYWNELLTPEDFQNRSVSKMYTQVPHQWKDVVHNGKQLSSFGFATYRLTILLSESSKGRVKAIALPNIASSYKLWINGNEMEGSGTVGTTEKTSVASNSLNLVTFIPEQEKVEIVIQVSNFSQRKSGIWSTVEFGDQQALVNKNKNYYITNGLIVGGLLFISIYHFVMYFFRRKEKISLFFSLSCFGLAVRMLFLEGHMTSFLLTSPSWEVMQKVEYISTYFSLTCFNFYLYYFLGLQHRKKYLYLVVVIHTLLTLFVLMTPGKIHTLIFPYYSLIIILIFLNLAIKSFYAINRQEKAYIYNFIAILLFFILVVNDILYYLNFIQTMDLTPLGLLIYVFLQALLLSARISFTFNQEEMLKEQLKKANASLEQKVESRTKEIVQINHQLQHALDARLELISTISHEMRSPLTTIKSYSKGMIDGVILDEQNKHTKLIYDETTFMERMLDDLFELSLLELGQYKFYFEQVEPVSFFRKLFQKYHYEVTQLGLEFFFKETNCENVLIQIDPIRIEQVFINLIRNAMKNTATGHITVEVNCEPYVSVSIIDTGRGIEPHLIQNLFTKFFKGNDSTNSKSTGIGLSICKEIIKSHYGEIFVTSEIGKGSTFTFTIPTTRAMGIERDNASNLEHA</sequence>
<dbReference type="Gene3D" id="3.30.565.10">
    <property type="entry name" value="Histidine kinase-like ATPase, C-terminal domain"/>
    <property type="match status" value="1"/>
</dbReference>
<dbReference type="Pfam" id="PF00512">
    <property type="entry name" value="HisKA"/>
    <property type="match status" value="1"/>
</dbReference>
<name>A0A432LFU0_9BACI</name>
<feature type="domain" description="Histidine kinase" evidence="11">
    <location>
        <begin position="456"/>
        <end position="669"/>
    </location>
</feature>
<evidence type="ECO:0000256" key="5">
    <source>
        <dbReference type="ARBA" id="ARBA00022741"/>
    </source>
</evidence>
<evidence type="ECO:0000256" key="1">
    <source>
        <dbReference type="ARBA" id="ARBA00000085"/>
    </source>
</evidence>
<dbReference type="EC" id="2.7.13.3" evidence="2"/>
<dbReference type="InterPro" id="IPR004358">
    <property type="entry name" value="Sig_transdc_His_kin-like_C"/>
</dbReference>
<dbReference type="RefSeq" id="WP_126657438.1">
    <property type="nucleotide sequence ID" value="NZ_RYYR01000002.1"/>
</dbReference>
<keyword evidence="8" id="KW-0902">Two-component regulatory system</keyword>
<dbReference type="SUPFAM" id="SSF49785">
    <property type="entry name" value="Galactose-binding domain-like"/>
    <property type="match status" value="1"/>
</dbReference>
<feature type="transmembrane region" description="Helical" evidence="10">
    <location>
        <begin position="387"/>
        <end position="406"/>
    </location>
</feature>
<dbReference type="Gene3D" id="1.10.287.130">
    <property type="match status" value="1"/>
</dbReference>
<dbReference type="PROSITE" id="PS50109">
    <property type="entry name" value="HIS_KIN"/>
    <property type="match status" value="1"/>
</dbReference>
<evidence type="ECO:0000256" key="7">
    <source>
        <dbReference type="ARBA" id="ARBA00022840"/>
    </source>
</evidence>
<gene>
    <name evidence="12" type="ORF">EK386_02520</name>
</gene>
<keyword evidence="6" id="KW-0418">Kinase</keyword>
<evidence type="ECO:0000313" key="13">
    <source>
        <dbReference type="Proteomes" id="UP000287910"/>
    </source>
</evidence>
<evidence type="ECO:0000256" key="6">
    <source>
        <dbReference type="ARBA" id="ARBA00022777"/>
    </source>
</evidence>
<dbReference type="SUPFAM" id="SSF47384">
    <property type="entry name" value="Homodimeric domain of signal transducing histidine kinase"/>
    <property type="match status" value="1"/>
</dbReference>
<dbReference type="PRINTS" id="PR00344">
    <property type="entry name" value="BCTRLSENSOR"/>
</dbReference>
<keyword evidence="5" id="KW-0547">Nucleotide-binding</keyword>
<keyword evidence="3" id="KW-0597">Phosphoprotein</keyword>
<protein>
    <recommendedName>
        <fullName evidence="2">histidine kinase</fullName>
        <ecNumber evidence="2">2.7.13.3</ecNumber>
    </recommendedName>
</protein>
<dbReference type="InterPro" id="IPR036259">
    <property type="entry name" value="MFS_trans_sf"/>
</dbReference>
<dbReference type="PANTHER" id="PTHR43711">
    <property type="entry name" value="TWO-COMPONENT HISTIDINE KINASE"/>
    <property type="match status" value="1"/>
</dbReference>
<keyword evidence="10" id="KW-0812">Transmembrane</keyword>
<dbReference type="InterPro" id="IPR036097">
    <property type="entry name" value="HisK_dim/P_sf"/>
</dbReference>
<dbReference type="Proteomes" id="UP000287910">
    <property type="component" value="Unassembled WGS sequence"/>
</dbReference>
<feature type="transmembrane region" description="Helical" evidence="10">
    <location>
        <begin position="323"/>
        <end position="341"/>
    </location>
</feature>
<dbReference type="InterPro" id="IPR036890">
    <property type="entry name" value="HATPase_C_sf"/>
</dbReference>
<dbReference type="InterPro" id="IPR008979">
    <property type="entry name" value="Galactose-bd-like_sf"/>
</dbReference>
<evidence type="ECO:0000256" key="2">
    <source>
        <dbReference type="ARBA" id="ARBA00012438"/>
    </source>
</evidence>
<dbReference type="SMART" id="SM00388">
    <property type="entry name" value="HisKA"/>
    <property type="match status" value="1"/>
</dbReference>
<feature type="transmembrane region" description="Helical" evidence="10">
    <location>
        <begin position="270"/>
        <end position="291"/>
    </location>
</feature>
<dbReference type="InterPro" id="IPR003594">
    <property type="entry name" value="HATPase_dom"/>
</dbReference>
<comment type="catalytic activity">
    <reaction evidence="1">
        <text>ATP + protein L-histidine = ADP + protein N-phospho-L-histidine.</text>
        <dbReference type="EC" id="2.7.13.3"/>
    </reaction>
</comment>
<accession>A0A432LFU0</accession>
<dbReference type="SUPFAM" id="SSF103473">
    <property type="entry name" value="MFS general substrate transporter"/>
    <property type="match status" value="1"/>
</dbReference>
<dbReference type="GO" id="GO:0000155">
    <property type="term" value="F:phosphorelay sensor kinase activity"/>
    <property type="evidence" value="ECO:0007669"/>
    <property type="project" value="InterPro"/>
</dbReference>
<evidence type="ECO:0000256" key="9">
    <source>
        <dbReference type="SAM" id="Coils"/>
    </source>
</evidence>
<keyword evidence="13" id="KW-1185">Reference proteome</keyword>
<evidence type="ECO:0000256" key="10">
    <source>
        <dbReference type="SAM" id="Phobius"/>
    </source>
</evidence>
<evidence type="ECO:0000313" key="12">
    <source>
        <dbReference type="EMBL" id="RUL56521.1"/>
    </source>
</evidence>
<dbReference type="EMBL" id="RYYR01000002">
    <property type="protein sequence ID" value="RUL56521.1"/>
    <property type="molecule type" value="Genomic_DNA"/>
</dbReference>
<keyword evidence="7" id="KW-0067">ATP-binding</keyword>
<dbReference type="InterPro" id="IPR050736">
    <property type="entry name" value="Sensor_HK_Regulatory"/>
</dbReference>
<feature type="transmembrane region" description="Helical" evidence="10">
    <location>
        <begin position="232"/>
        <end position="250"/>
    </location>
</feature>
<dbReference type="InterPro" id="IPR003661">
    <property type="entry name" value="HisK_dim/P_dom"/>
</dbReference>
<feature type="coiled-coil region" evidence="9">
    <location>
        <begin position="408"/>
        <end position="435"/>
    </location>
</feature>
<organism evidence="12 13">
    <name type="scientific">Lysinibacillus antri</name>
    <dbReference type="NCBI Taxonomy" id="2498145"/>
    <lineage>
        <taxon>Bacteria</taxon>
        <taxon>Bacillati</taxon>
        <taxon>Bacillota</taxon>
        <taxon>Bacilli</taxon>
        <taxon>Bacillales</taxon>
        <taxon>Bacillaceae</taxon>
        <taxon>Lysinibacillus</taxon>
    </lineage>
</organism>
<keyword evidence="9" id="KW-0175">Coiled coil</keyword>
<dbReference type="PANTHER" id="PTHR43711:SF1">
    <property type="entry name" value="HISTIDINE KINASE 1"/>
    <property type="match status" value="1"/>
</dbReference>
<proteinExistence type="predicted"/>
<feature type="transmembrane region" description="Helical" evidence="10">
    <location>
        <begin position="202"/>
        <end position="225"/>
    </location>
</feature>
<dbReference type="SMART" id="SM00387">
    <property type="entry name" value="HATPase_c"/>
    <property type="match status" value="1"/>
</dbReference>
<dbReference type="GO" id="GO:0005524">
    <property type="term" value="F:ATP binding"/>
    <property type="evidence" value="ECO:0007669"/>
    <property type="project" value="UniProtKB-KW"/>
</dbReference>
<feature type="transmembrane region" description="Helical" evidence="10">
    <location>
        <begin position="298"/>
        <end position="317"/>
    </location>
</feature>
<evidence type="ECO:0000256" key="4">
    <source>
        <dbReference type="ARBA" id="ARBA00022679"/>
    </source>
</evidence>
<comment type="caution">
    <text evidence="12">The sequence shown here is derived from an EMBL/GenBank/DDBJ whole genome shotgun (WGS) entry which is preliminary data.</text>
</comment>
<evidence type="ECO:0000256" key="3">
    <source>
        <dbReference type="ARBA" id="ARBA00022553"/>
    </source>
</evidence>